<evidence type="ECO:0000313" key="6">
    <source>
        <dbReference type="EMBL" id="KHN71588.1"/>
    </source>
</evidence>
<dbReference type="STRING" id="6265.A0A0B2UQC4"/>
<feature type="compositionally biased region" description="Basic and acidic residues" evidence="4">
    <location>
        <begin position="500"/>
        <end position="519"/>
    </location>
</feature>
<reference evidence="6 7" key="1">
    <citation type="submission" date="2014-11" db="EMBL/GenBank/DDBJ databases">
        <title>Genetic blueprint of the zoonotic pathogen Toxocara canis.</title>
        <authorList>
            <person name="Zhu X.-Q."/>
            <person name="Korhonen P.K."/>
            <person name="Cai H."/>
            <person name="Young N.D."/>
            <person name="Nejsum P."/>
            <person name="von Samson-Himmelstjerna G."/>
            <person name="Boag P.R."/>
            <person name="Tan P."/>
            <person name="Li Q."/>
            <person name="Min J."/>
            <person name="Yang Y."/>
            <person name="Wang X."/>
            <person name="Fang X."/>
            <person name="Hall R.S."/>
            <person name="Hofmann A."/>
            <person name="Sternberg P.W."/>
            <person name="Jex A.R."/>
            <person name="Gasser R.B."/>
        </authorList>
    </citation>
    <scope>NUCLEOTIDE SEQUENCE [LARGE SCALE GENOMIC DNA]</scope>
    <source>
        <strain evidence="6">PN_DK_2014</strain>
    </source>
</reference>
<evidence type="ECO:0000256" key="3">
    <source>
        <dbReference type="ARBA" id="ARBA00022737"/>
    </source>
</evidence>
<feature type="domain" description="PDZ" evidence="5">
    <location>
        <begin position="66"/>
        <end position="146"/>
    </location>
</feature>
<dbReference type="Gene3D" id="2.30.42.10">
    <property type="match status" value="2"/>
</dbReference>
<dbReference type="InterPro" id="IPR036034">
    <property type="entry name" value="PDZ_sf"/>
</dbReference>
<dbReference type="OMA" id="VEIMHIM"/>
<feature type="compositionally biased region" description="Basic and acidic residues" evidence="4">
    <location>
        <begin position="205"/>
        <end position="214"/>
    </location>
</feature>
<dbReference type="PANTHER" id="PTHR14191:SF3">
    <property type="entry name" value="NA(+)_H(+) EXCHANGE REGULATORY COFACTOR-LIKE PROTEIN NRFL-1"/>
    <property type="match status" value="1"/>
</dbReference>
<feature type="compositionally biased region" description="Basic and acidic residues" evidence="4">
    <location>
        <begin position="176"/>
        <end position="189"/>
    </location>
</feature>
<feature type="compositionally biased region" description="Basic and acidic residues" evidence="4">
    <location>
        <begin position="376"/>
        <end position="385"/>
    </location>
</feature>
<dbReference type="PROSITE" id="PS50106">
    <property type="entry name" value="PDZ"/>
    <property type="match status" value="2"/>
</dbReference>
<dbReference type="OrthoDB" id="10007415at2759"/>
<dbReference type="InterPro" id="IPR051067">
    <property type="entry name" value="NHER"/>
</dbReference>
<evidence type="ECO:0000313" key="7">
    <source>
        <dbReference type="Proteomes" id="UP000031036"/>
    </source>
</evidence>
<dbReference type="GO" id="GO:0072659">
    <property type="term" value="P:protein localization to plasma membrane"/>
    <property type="evidence" value="ECO:0007669"/>
    <property type="project" value="TreeGrafter"/>
</dbReference>
<dbReference type="Proteomes" id="UP000031036">
    <property type="component" value="Unassembled WGS sequence"/>
</dbReference>
<dbReference type="EMBL" id="JPKZ01021715">
    <property type="protein sequence ID" value="KHN71588.1"/>
    <property type="molecule type" value="Genomic_DNA"/>
</dbReference>
<keyword evidence="7" id="KW-1185">Reference proteome</keyword>
<keyword evidence="2" id="KW-1003">Cell membrane</keyword>
<evidence type="ECO:0000256" key="2">
    <source>
        <dbReference type="ARBA" id="ARBA00022475"/>
    </source>
</evidence>
<keyword evidence="2" id="KW-0472">Membrane</keyword>
<dbReference type="CDD" id="cd06768">
    <property type="entry name" value="PDZ_NHERF-like"/>
    <property type="match status" value="2"/>
</dbReference>
<name>A0A0B2UQC4_TOXCA</name>
<dbReference type="PANTHER" id="PTHR14191">
    <property type="entry name" value="PDZ DOMAIN CONTAINING PROTEIN"/>
    <property type="match status" value="1"/>
</dbReference>
<feature type="region of interest" description="Disordered" evidence="4">
    <location>
        <begin position="341"/>
        <end position="385"/>
    </location>
</feature>
<dbReference type="GO" id="GO:0016324">
    <property type="term" value="C:apical plasma membrane"/>
    <property type="evidence" value="ECO:0007669"/>
    <property type="project" value="TreeGrafter"/>
</dbReference>
<dbReference type="GO" id="GO:0043495">
    <property type="term" value="F:protein-membrane adaptor activity"/>
    <property type="evidence" value="ECO:0007669"/>
    <property type="project" value="TreeGrafter"/>
</dbReference>
<protein>
    <submittedName>
        <fullName evidence="6">Na(+)/H(+) exchange regulatory cofactor NHE-RF1</fullName>
    </submittedName>
</protein>
<sequence length="560" mass="62787">MVEIMHIMRMVLNSDTVAYVNEWKGCLKRKCAKRLVGVDKSAIGYRNYMRTMSVDIPKDAPSPRLCLVVKTNSSQEYGYNLHAERGKPQFIGTVDPDSPADRAGLRPGDRIFAVNGHSIIGENHKQVVQRIKENPLQCELLVISEDGADWYKEHNIPVTLSLPNIVRSATSYLRKESDSISQESRKSLEEEQQNSSPTPDAHWYAPKEQEKERAIQSPHKRTTDAMIANKPRPRLCRLEKSSPSDEFGFNLHAERSRGHFVGAVDKGGIGELAGLEMGQRIVGVNGSLIYPTTPHKEVVGLIKMNPLQTDLLVASEEVDRWYSENNQQFSFDYVDHYKHSSDSASSRKETGSGRSSSSEQERSVHSDSISGRSIPSKKEEMESNREHVAGIFSRLALEDAPVGTLERERELIEPDVVRASVATNPDLVFTHRRNDSEMHNGTTASHHANGHMSAAVPFIEKDAELPTQPLSHHVQQHSDSSPATKVTASVAPIRQPSPTRQRDDDSIRSSEKGDKHGQQGDDIFLMSAKEARSMLVHRKKDPRRDVHMTLDEKYKLITNM</sequence>
<dbReference type="Pfam" id="PF17820">
    <property type="entry name" value="PDZ_6"/>
    <property type="match status" value="2"/>
</dbReference>
<feature type="compositionally biased region" description="Polar residues" evidence="4">
    <location>
        <begin position="477"/>
        <end position="487"/>
    </location>
</feature>
<evidence type="ECO:0000256" key="4">
    <source>
        <dbReference type="SAM" id="MobiDB-lite"/>
    </source>
</evidence>
<feature type="domain" description="PDZ" evidence="5">
    <location>
        <begin position="235"/>
        <end position="317"/>
    </location>
</feature>
<evidence type="ECO:0000259" key="5">
    <source>
        <dbReference type="PROSITE" id="PS50106"/>
    </source>
</evidence>
<organism evidence="6 7">
    <name type="scientific">Toxocara canis</name>
    <name type="common">Canine roundworm</name>
    <dbReference type="NCBI Taxonomy" id="6265"/>
    <lineage>
        <taxon>Eukaryota</taxon>
        <taxon>Metazoa</taxon>
        <taxon>Ecdysozoa</taxon>
        <taxon>Nematoda</taxon>
        <taxon>Chromadorea</taxon>
        <taxon>Rhabditida</taxon>
        <taxon>Spirurina</taxon>
        <taxon>Ascaridomorpha</taxon>
        <taxon>Ascaridoidea</taxon>
        <taxon>Toxocaridae</taxon>
        <taxon>Toxocara</taxon>
    </lineage>
</organism>
<accession>A0A0B2UQC4</accession>
<evidence type="ECO:0000256" key="1">
    <source>
        <dbReference type="ARBA" id="ARBA00004236"/>
    </source>
</evidence>
<dbReference type="SMART" id="SM00228">
    <property type="entry name" value="PDZ"/>
    <property type="match status" value="2"/>
</dbReference>
<dbReference type="AlphaFoldDB" id="A0A0B2UQC4"/>
<dbReference type="InterPro" id="IPR041489">
    <property type="entry name" value="PDZ_6"/>
</dbReference>
<proteinExistence type="predicted"/>
<dbReference type="InterPro" id="IPR001478">
    <property type="entry name" value="PDZ"/>
</dbReference>
<gene>
    <name evidence="6" type="primary">SLC9A3R1</name>
    <name evidence="6" type="ORF">Tcan_03770</name>
</gene>
<feature type="region of interest" description="Disordered" evidence="4">
    <location>
        <begin position="176"/>
        <end position="233"/>
    </location>
</feature>
<feature type="compositionally biased region" description="Basic and acidic residues" evidence="4">
    <location>
        <begin position="341"/>
        <end position="351"/>
    </location>
</feature>
<keyword evidence="3" id="KW-0677">Repeat</keyword>
<comment type="caution">
    <text evidence="6">The sequence shown here is derived from an EMBL/GenBank/DDBJ whole genome shotgun (WGS) entry which is preliminary data.</text>
</comment>
<comment type="subcellular location">
    <subcellularLocation>
        <location evidence="1">Cell membrane</location>
    </subcellularLocation>
</comment>
<dbReference type="SUPFAM" id="SSF50156">
    <property type="entry name" value="PDZ domain-like"/>
    <property type="match status" value="2"/>
</dbReference>
<feature type="region of interest" description="Disordered" evidence="4">
    <location>
        <begin position="468"/>
        <end position="522"/>
    </location>
</feature>